<name>A0A2H3K2W5_WOLCO</name>
<feature type="signal peptide" evidence="1">
    <location>
        <begin position="1"/>
        <end position="21"/>
    </location>
</feature>
<proteinExistence type="predicted"/>
<dbReference type="InterPro" id="IPR051801">
    <property type="entry name" value="GH28_Enzymes"/>
</dbReference>
<dbReference type="Proteomes" id="UP000218811">
    <property type="component" value="Unassembled WGS sequence"/>
</dbReference>
<protein>
    <submittedName>
        <fullName evidence="3">Glycoside hydrolase family 55 protein</fullName>
    </submittedName>
</protein>
<dbReference type="InterPro" id="IPR024535">
    <property type="entry name" value="RHGA/B-epi-like_pectate_lyase"/>
</dbReference>
<evidence type="ECO:0000259" key="2">
    <source>
        <dbReference type="Pfam" id="PF12708"/>
    </source>
</evidence>
<dbReference type="STRING" id="742152.A0A2H3K2W5"/>
<feature type="chain" id="PRO_5013588117" evidence="1">
    <location>
        <begin position="22"/>
        <end position="778"/>
    </location>
</feature>
<dbReference type="Gene3D" id="2.160.20.10">
    <property type="entry name" value="Single-stranded right-handed beta-helix, Pectin lyase-like"/>
    <property type="match status" value="2"/>
</dbReference>
<gene>
    <name evidence="3" type="ORF">WOLCODRAFT_121876</name>
</gene>
<dbReference type="InterPro" id="IPR011050">
    <property type="entry name" value="Pectin_lyase_fold/virulence"/>
</dbReference>
<dbReference type="Pfam" id="PF12708">
    <property type="entry name" value="Pect-lyase_RHGA_epim"/>
    <property type="match status" value="2"/>
</dbReference>
<evidence type="ECO:0000256" key="1">
    <source>
        <dbReference type="SAM" id="SignalP"/>
    </source>
</evidence>
<accession>A0A2H3K2W5</accession>
<dbReference type="OMA" id="WDTHIIL"/>
<evidence type="ECO:0000313" key="3">
    <source>
        <dbReference type="EMBL" id="PCH43394.1"/>
    </source>
</evidence>
<dbReference type="GO" id="GO:0016787">
    <property type="term" value="F:hydrolase activity"/>
    <property type="evidence" value="ECO:0007669"/>
    <property type="project" value="UniProtKB-KW"/>
</dbReference>
<organism evidence="3 4">
    <name type="scientific">Wolfiporia cocos (strain MD-104)</name>
    <name type="common">Brown rot fungus</name>
    <dbReference type="NCBI Taxonomy" id="742152"/>
    <lineage>
        <taxon>Eukaryota</taxon>
        <taxon>Fungi</taxon>
        <taxon>Dikarya</taxon>
        <taxon>Basidiomycota</taxon>
        <taxon>Agaricomycotina</taxon>
        <taxon>Agaricomycetes</taxon>
        <taxon>Polyporales</taxon>
        <taxon>Phaeolaceae</taxon>
        <taxon>Wolfiporia</taxon>
    </lineage>
</organism>
<dbReference type="PANTHER" id="PTHR31339">
    <property type="entry name" value="PECTIN LYASE-RELATED"/>
    <property type="match status" value="1"/>
</dbReference>
<dbReference type="InterPro" id="IPR012334">
    <property type="entry name" value="Pectin_lyas_fold"/>
</dbReference>
<feature type="domain" description="Rhamnogalacturonase A/B/Epimerase-like pectate lyase" evidence="2">
    <location>
        <begin position="416"/>
        <end position="485"/>
    </location>
</feature>
<dbReference type="OrthoDB" id="1046782at2759"/>
<keyword evidence="3" id="KW-0378">Hydrolase</keyword>
<dbReference type="PANTHER" id="PTHR31339:SF9">
    <property type="entry name" value="PLASMIN AND FIBRONECTIN-BINDING PROTEIN A"/>
    <property type="match status" value="1"/>
</dbReference>
<dbReference type="EMBL" id="KB468146">
    <property type="protein sequence ID" value="PCH43394.1"/>
    <property type="molecule type" value="Genomic_DNA"/>
</dbReference>
<dbReference type="SUPFAM" id="SSF51126">
    <property type="entry name" value="Pectin lyase-like"/>
    <property type="match status" value="2"/>
</dbReference>
<dbReference type="AlphaFoldDB" id="A0A2H3K2W5"/>
<reference evidence="3 4" key="1">
    <citation type="journal article" date="2012" name="Science">
        <title>The Paleozoic origin of enzymatic lignin decomposition reconstructed from 31 fungal genomes.</title>
        <authorList>
            <person name="Floudas D."/>
            <person name="Binder M."/>
            <person name="Riley R."/>
            <person name="Barry K."/>
            <person name="Blanchette R.A."/>
            <person name="Henrissat B."/>
            <person name="Martinez A.T."/>
            <person name="Otillar R."/>
            <person name="Spatafora J.W."/>
            <person name="Yadav J.S."/>
            <person name="Aerts A."/>
            <person name="Benoit I."/>
            <person name="Boyd A."/>
            <person name="Carlson A."/>
            <person name="Copeland A."/>
            <person name="Coutinho P.M."/>
            <person name="de Vries R.P."/>
            <person name="Ferreira P."/>
            <person name="Findley K."/>
            <person name="Foster B."/>
            <person name="Gaskell J."/>
            <person name="Glotzer D."/>
            <person name="Gorecki P."/>
            <person name="Heitman J."/>
            <person name="Hesse C."/>
            <person name="Hori C."/>
            <person name="Igarashi K."/>
            <person name="Jurgens J.A."/>
            <person name="Kallen N."/>
            <person name="Kersten P."/>
            <person name="Kohler A."/>
            <person name="Kuees U."/>
            <person name="Kumar T.K.A."/>
            <person name="Kuo A."/>
            <person name="LaButti K."/>
            <person name="Larrondo L.F."/>
            <person name="Lindquist E."/>
            <person name="Ling A."/>
            <person name="Lombard V."/>
            <person name="Lucas S."/>
            <person name="Lundell T."/>
            <person name="Martin R."/>
            <person name="McLaughlin D.J."/>
            <person name="Morgenstern I."/>
            <person name="Morin E."/>
            <person name="Murat C."/>
            <person name="Nagy L.G."/>
            <person name="Nolan M."/>
            <person name="Ohm R.A."/>
            <person name="Patyshakuliyeva A."/>
            <person name="Rokas A."/>
            <person name="Ruiz-Duenas F.J."/>
            <person name="Sabat G."/>
            <person name="Salamov A."/>
            <person name="Samejima M."/>
            <person name="Schmutz J."/>
            <person name="Slot J.C."/>
            <person name="St John F."/>
            <person name="Stenlid J."/>
            <person name="Sun H."/>
            <person name="Sun S."/>
            <person name="Syed K."/>
            <person name="Tsang A."/>
            <person name="Wiebenga A."/>
            <person name="Young D."/>
            <person name="Pisabarro A."/>
            <person name="Eastwood D.C."/>
            <person name="Martin F."/>
            <person name="Cullen D."/>
            <person name="Grigoriev I.V."/>
            <person name="Hibbett D.S."/>
        </authorList>
    </citation>
    <scope>NUCLEOTIDE SEQUENCE [LARGE SCALE GENOMIC DNA]</scope>
    <source>
        <strain evidence="3 4">MD-104</strain>
    </source>
</reference>
<keyword evidence="1" id="KW-0732">Signal</keyword>
<sequence>MLHHSASALFALGAILGTGVASVAGLGSLCSAPLVAGNSSASDPFWLQDITHQGTAPYSSDPSTYPVYRNVKDYGATGDGYTDDTDAINAAISYGNRCGQGCGSSTTTPAVVFFPQGTYVVSGAIIAYYYTVLVGDAKVPPTIIASSNFSGEAVIDADPYIPNDYGAEWYVNQDNFYRSVRNFVIDLTQTGATSGAKGIHWQVSQSTSLMNLVFEMSTDSDTTQIGLFMEDGSGGFMGDLVFNGGMQALDIGNQQFTVRNVTVNNAQTEFNAVWNWGWTFQGITINNCDVGFALTATTSSSQGIGSETIIDAIISDVTVFIQSEASSNLSLVLNNIQLNNVGTAVGISGGTVVLAGGTYTIDSWAQGKVYSGTDGTGTYTQGDITSISKPSSLLDSTGWIFEKGHPQYVDYSSSQFMSVKSQGATGDGSTDDTAAIQAVFDNYAGCYIIYFDAGIYIVSSTITIPAGTQVVGEAWTTIMGTGSNFEDYNHPQAVVRVGENSGDEGVAEITDMIFSTRGPTAGAIVVEWNVHDPSGQQGAAGTWDTYIILGGRDGTNLQYSECPAGNSSDGNQCFAAFIGLYITPGASAYLEGLWVWLADHDLDNADGGQVTLWSARGILSESQGPVWMVGTADEHSIMYQYGLVNASNHYMGFIQTETPYFQPNPAPTAPFIPTTEYGDPTSWPQLAAWALYVSGSSDILIFGAGHYSFFQNYAQGCDSEYDCQSQIVEIDSDSSNIGIYGLNTVYTTYQLSVDYNGIIYYGNDLNGFAETVTAWTSS</sequence>
<dbReference type="CDD" id="cd23668">
    <property type="entry name" value="GH55_beta13glucanase-like"/>
    <property type="match status" value="1"/>
</dbReference>
<feature type="domain" description="Rhamnogalacturonase A/B/Epimerase-like pectate lyase" evidence="2">
    <location>
        <begin position="68"/>
        <end position="292"/>
    </location>
</feature>
<evidence type="ECO:0000313" key="4">
    <source>
        <dbReference type="Proteomes" id="UP000218811"/>
    </source>
</evidence>
<keyword evidence="4" id="KW-1185">Reference proteome</keyword>